<evidence type="ECO:0000256" key="7">
    <source>
        <dbReference type="ARBA" id="ARBA00022777"/>
    </source>
</evidence>
<evidence type="ECO:0000256" key="9">
    <source>
        <dbReference type="ARBA" id="ARBA00022909"/>
    </source>
</evidence>
<evidence type="ECO:0000256" key="8">
    <source>
        <dbReference type="ARBA" id="ARBA00022840"/>
    </source>
</evidence>
<accession>A0A967E373</accession>
<dbReference type="GO" id="GO:0016301">
    <property type="term" value="F:kinase activity"/>
    <property type="evidence" value="ECO:0007669"/>
    <property type="project" value="UniProtKB-KW"/>
</dbReference>
<dbReference type="InterPro" id="IPR031314">
    <property type="entry name" value="DNK_dom"/>
</dbReference>
<keyword evidence="5 15" id="KW-0808">Transferase</keyword>
<dbReference type="Gene3D" id="3.30.70.560">
    <property type="entry name" value="7,8-Dihydro-6-hydroxymethylpterin-pyrophosphokinase HPPK"/>
    <property type="match status" value="1"/>
</dbReference>
<keyword evidence="9" id="KW-0289">Folate biosynthesis</keyword>
<evidence type="ECO:0000259" key="13">
    <source>
        <dbReference type="Pfam" id="PF01288"/>
    </source>
</evidence>
<dbReference type="Gene3D" id="3.40.50.300">
    <property type="entry name" value="P-loop containing nucleotide triphosphate hydrolases"/>
    <property type="match status" value="1"/>
</dbReference>
<dbReference type="EC" id="2.7.6.3" evidence="3"/>
<evidence type="ECO:0000256" key="4">
    <source>
        <dbReference type="ARBA" id="ARBA00016218"/>
    </source>
</evidence>
<dbReference type="GO" id="GO:0046656">
    <property type="term" value="P:folic acid biosynthetic process"/>
    <property type="evidence" value="ECO:0007669"/>
    <property type="project" value="UniProtKB-KW"/>
</dbReference>
<evidence type="ECO:0000256" key="12">
    <source>
        <dbReference type="ARBA" id="ARBA00033413"/>
    </source>
</evidence>
<keyword evidence="6" id="KW-0547">Nucleotide-binding</keyword>
<dbReference type="CDD" id="cd01673">
    <property type="entry name" value="dNK"/>
    <property type="match status" value="1"/>
</dbReference>
<feature type="domain" description="7,8-dihydro-6-hydroxymethylpterin-pyrophosphokinase" evidence="13">
    <location>
        <begin position="35"/>
        <end position="163"/>
    </location>
</feature>
<organism evidence="15 16">
    <name type="scientific">Psychroflexus maritimus</name>
    <dbReference type="NCBI Taxonomy" id="2714865"/>
    <lineage>
        <taxon>Bacteria</taxon>
        <taxon>Pseudomonadati</taxon>
        <taxon>Bacteroidota</taxon>
        <taxon>Flavobacteriia</taxon>
        <taxon>Flavobacteriales</taxon>
        <taxon>Flavobacteriaceae</taxon>
        <taxon>Psychroflexus</taxon>
    </lineage>
</organism>
<reference evidence="15" key="1">
    <citation type="submission" date="2020-03" db="EMBL/GenBank/DDBJ databases">
        <title>Psychroflexus Maritimus sp. nov., isolate from marine sediment.</title>
        <authorList>
            <person name="Zhong Y.-L."/>
        </authorList>
    </citation>
    <scope>NUCLEOTIDE SEQUENCE</scope>
    <source>
        <strain evidence="15">C1</strain>
    </source>
</reference>
<dbReference type="SUPFAM" id="SSF55083">
    <property type="entry name" value="6-hydroxymethyl-7,8-dihydropterin pyrophosphokinase, HPPK"/>
    <property type="match status" value="1"/>
</dbReference>
<dbReference type="GO" id="GO:0003848">
    <property type="term" value="F:2-amino-4-hydroxy-6-hydroxymethyldihydropteridine diphosphokinase activity"/>
    <property type="evidence" value="ECO:0007669"/>
    <property type="project" value="UniProtKB-EC"/>
</dbReference>
<dbReference type="InterPro" id="IPR035907">
    <property type="entry name" value="Hppk_sf"/>
</dbReference>
<dbReference type="InterPro" id="IPR027417">
    <property type="entry name" value="P-loop_NTPase"/>
</dbReference>
<dbReference type="Pfam" id="PF01712">
    <property type="entry name" value="dNK"/>
    <property type="match status" value="1"/>
</dbReference>
<dbReference type="SUPFAM" id="SSF52540">
    <property type="entry name" value="P-loop containing nucleoside triphosphate hydrolases"/>
    <property type="match status" value="1"/>
</dbReference>
<comment type="similarity">
    <text evidence="2">Belongs to the HPPK family.</text>
</comment>
<dbReference type="AlphaFoldDB" id="A0A967E373"/>
<protein>
    <recommendedName>
        <fullName evidence="4">2-amino-4-hydroxy-6-hydroxymethyldihydropteridine pyrophosphokinase</fullName>
        <ecNumber evidence="3">2.7.6.3</ecNumber>
    </recommendedName>
    <alternativeName>
        <fullName evidence="11">6-hydroxymethyl-7,8-dihydropterin pyrophosphokinase</fullName>
    </alternativeName>
    <alternativeName>
        <fullName evidence="12">7,8-dihydro-6-hydroxymethylpterin-pyrophosphokinase</fullName>
    </alternativeName>
</protein>
<dbReference type="RefSeq" id="WP_166400666.1">
    <property type="nucleotide sequence ID" value="NZ_JAANAS010000072.1"/>
</dbReference>
<dbReference type="CDD" id="cd00483">
    <property type="entry name" value="HPPK"/>
    <property type="match status" value="1"/>
</dbReference>
<dbReference type="NCBIfam" id="TIGR01498">
    <property type="entry name" value="folK"/>
    <property type="match status" value="1"/>
</dbReference>
<evidence type="ECO:0000313" key="16">
    <source>
        <dbReference type="Proteomes" id="UP000643701"/>
    </source>
</evidence>
<dbReference type="InterPro" id="IPR000550">
    <property type="entry name" value="Hppk"/>
</dbReference>
<dbReference type="Pfam" id="PF01288">
    <property type="entry name" value="HPPK"/>
    <property type="match status" value="1"/>
</dbReference>
<evidence type="ECO:0000256" key="6">
    <source>
        <dbReference type="ARBA" id="ARBA00022741"/>
    </source>
</evidence>
<comment type="function">
    <text evidence="10">Catalyzes the transfer of pyrophosphate from adenosine triphosphate (ATP) to 6-hydroxymethyl-7,8-dihydropterin, an enzymatic step in folate biosynthesis pathway.</text>
</comment>
<comment type="pathway">
    <text evidence="1">Cofactor biosynthesis; tetrahydrofolate biosynthesis; 2-amino-4-hydroxy-6-hydroxymethyl-7,8-dihydropteridine diphosphate from 7,8-dihydroneopterin triphosphate: step 4/4.</text>
</comment>
<keyword evidence="16" id="KW-1185">Reference proteome</keyword>
<evidence type="ECO:0000259" key="14">
    <source>
        <dbReference type="Pfam" id="PF01712"/>
    </source>
</evidence>
<gene>
    <name evidence="15" type="primary">folK</name>
    <name evidence="15" type="ORF">G7034_09175</name>
</gene>
<evidence type="ECO:0000313" key="15">
    <source>
        <dbReference type="EMBL" id="NGZ90424.1"/>
    </source>
</evidence>
<proteinExistence type="inferred from homology"/>
<name>A0A967E373_9FLAO</name>
<evidence type="ECO:0000256" key="11">
    <source>
        <dbReference type="ARBA" id="ARBA00029766"/>
    </source>
</evidence>
<dbReference type="PANTHER" id="PTHR43071:SF1">
    <property type="entry name" value="2-AMINO-4-HYDROXY-6-HYDROXYMETHYLDIHYDROPTERIDINE PYROPHOSPHOKINASE"/>
    <property type="match status" value="1"/>
</dbReference>
<feature type="domain" description="Deoxynucleoside kinase" evidence="14">
    <location>
        <begin position="207"/>
        <end position="399"/>
    </location>
</feature>
<evidence type="ECO:0000256" key="3">
    <source>
        <dbReference type="ARBA" id="ARBA00013253"/>
    </source>
</evidence>
<keyword evidence="7" id="KW-0418">Kinase</keyword>
<evidence type="ECO:0000256" key="2">
    <source>
        <dbReference type="ARBA" id="ARBA00005810"/>
    </source>
</evidence>
<comment type="caution">
    <text evidence="15">The sequence shown here is derived from an EMBL/GenBank/DDBJ whole genome shotgun (WGS) entry which is preliminary data.</text>
</comment>
<dbReference type="EMBL" id="JAANAS010000072">
    <property type="protein sequence ID" value="NGZ90424.1"/>
    <property type="molecule type" value="Genomic_DNA"/>
</dbReference>
<evidence type="ECO:0000256" key="1">
    <source>
        <dbReference type="ARBA" id="ARBA00005051"/>
    </source>
</evidence>
<dbReference type="Proteomes" id="UP000643701">
    <property type="component" value="Unassembled WGS sequence"/>
</dbReference>
<keyword evidence="8" id="KW-0067">ATP-binding</keyword>
<evidence type="ECO:0000256" key="5">
    <source>
        <dbReference type="ARBA" id="ARBA00022679"/>
    </source>
</evidence>
<evidence type="ECO:0000256" key="10">
    <source>
        <dbReference type="ARBA" id="ARBA00029409"/>
    </source>
</evidence>
<dbReference type="GO" id="GO:0005524">
    <property type="term" value="F:ATP binding"/>
    <property type="evidence" value="ECO:0007669"/>
    <property type="project" value="UniProtKB-KW"/>
</dbReference>
<sequence>MPKKLVPQELLFIFGLSNLVFSKQQNALSKYTKVFISLGSNLGDRWHHLQEAIDQIYQKIGLITQVSQVYETPAWGFEGSPFLNACIEIETIFSAERCLKELLEIELELGRTRLPNGEYSNRSIDLDILFYGHESHQSQSLIVPHPKLTERDFVLAPLKDIAPKFSHPKLGNRIIEYFNKFTSPSIKIVDDLKLKIPQLPIIQYQYLAIEGNIGAGKTSLASCIAHDYNAKFIPERFKDNPFLPKFYKDQSRYAFPLEMSFLADRHQQLLDDISQFELFSEFAVADYDFYKSLIFAQVTLGEDEYRLYKKVFDIMYKELPKPDAYIYLYQNTERLLSNIKKRGRGYEQEIQPEYLENLNKGYLNFIKNQQFLKVKIIDISELDFVENRKDYLHLLEEIAGF</sequence>
<dbReference type="PANTHER" id="PTHR43071">
    <property type="entry name" value="2-AMINO-4-HYDROXY-6-HYDROXYMETHYLDIHYDROPTERIDINE PYROPHOSPHOKINASE"/>
    <property type="match status" value="1"/>
</dbReference>